<sequence length="195" mass="22584">MIDLLLVDDRIAQLAEIAISRIGNAIRFQESLLELLRTFYIDLSDEFLSISSNLGKAHKEGRVRSHDIFSIIAACWIYEVKEGRTYTAQKLVERVTAREGLTAEHIVRARTEHLIERTHREWRHKYDKEQVELQVRNVMRLLTWGRASTQLKEGFRQTLYPGSWTTYKLGDRTIITHGDAGLGAEHVLEQTSKDH</sequence>
<gene>
    <name evidence="1" type="ORF">EK21DRAFT_113100</name>
</gene>
<dbReference type="EMBL" id="ML978203">
    <property type="protein sequence ID" value="KAF2029204.1"/>
    <property type="molecule type" value="Genomic_DNA"/>
</dbReference>
<protein>
    <submittedName>
        <fullName evidence="1">Uncharacterized protein</fullName>
    </submittedName>
</protein>
<dbReference type="AlphaFoldDB" id="A0A9P4LMS2"/>
<keyword evidence="2" id="KW-1185">Reference proteome</keyword>
<evidence type="ECO:0000313" key="1">
    <source>
        <dbReference type="EMBL" id="KAF2029204.1"/>
    </source>
</evidence>
<comment type="caution">
    <text evidence="1">The sequence shown here is derived from an EMBL/GenBank/DDBJ whole genome shotgun (WGS) entry which is preliminary data.</text>
</comment>
<organism evidence="1 2">
    <name type="scientific">Setomelanomma holmii</name>
    <dbReference type="NCBI Taxonomy" id="210430"/>
    <lineage>
        <taxon>Eukaryota</taxon>
        <taxon>Fungi</taxon>
        <taxon>Dikarya</taxon>
        <taxon>Ascomycota</taxon>
        <taxon>Pezizomycotina</taxon>
        <taxon>Dothideomycetes</taxon>
        <taxon>Pleosporomycetidae</taxon>
        <taxon>Pleosporales</taxon>
        <taxon>Pleosporineae</taxon>
        <taxon>Phaeosphaeriaceae</taxon>
        <taxon>Setomelanomma</taxon>
    </lineage>
</organism>
<reference evidence="1" key="1">
    <citation type="journal article" date="2020" name="Stud. Mycol.">
        <title>101 Dothideomycetes genomes: a test case for predicting lifestyles and emergence of pathogens.</title>
        <authorList>
            <person name="Haridas S."/>
            <person name="Albert R."/>
            <person name="Binder M."/>
            <person name="Bloem J."/>
            <person name="Labutti K."/>
            <person name="Salamov A."/>
            <person name="Andreopoulos B."/>
            <person name="Baker S."/>
            <person name="Barry K."/>
            <person name="Bills G."/>
            <person name="Bluhm B."/>
            <person name="Cannon C."/>
            <person name="Castanera R."/>
            <person name="Culley D."/>
            <person name="Daum C."/>
            <person name="Ezra D."/>
            <person name="Gonzalez J."/>
            <person name="Henrissat B."/>
            <person name="Kuo A."/>
            <person name="Liang C."/>
            <person name="Lipzen A."/>
            <person name="Lutzoni F."/>
            <person name="Magnuson J."/>
            <person name="Mondo S."/>
            <person name="Nolan M."/>
            <person name="Ohm R."/>
            <person name="Pangilinan J."/>
            <person name="Park H.-J."/>
            <person name="Ramirez L."/>
            <person name="Alfaro M."/>
            <person name="Sun H."/>
            <person name="Tritt A."/>
            <person name="Yoshinaga Y."/>
            <person name="Zwiers L.-H."/>
            <person name="Turgeon B."/>
            <person name="Goodwin S."/>
            <person name="Spatafora J."/>
            <person name="Crous P."/>
            <person name="Grigoriev I."/>
        </authorList>
    </citation>
    <scope>NUCLEOTIDE SEQUENCE</scope>
    <source>
        <strain evidence="1">CBS 110217</strain>
    </source>
</reference>
<evidence type="ECO:0000313" key="2">
    <source>
        <dbReference type="Proteomes" id="UP000799777"/>
    </source>
</evidence>
<dbReference type="Proteomes" id="UP000799777">
    <property type="component" value="Unassembled WGS sequence"/>
</dbReference>
<proteinExistence type="predicted"/>
<name>A0A9P4LMS2_9PLEO</name>
<dbReference type="OrthoDB" id="10566274at2759"/>
<accession>A0A9P4LMS2</accession>